<dbReference type="Gene3D" id="2.60.120.560">
    <property type="entry name" value="Exo-inulinase, domain 1"/>
    <property type="match status" value="2"/>
</dbReference>
<dbReference type="InterPro" id="IPR010496">
    <property type="entry name" value="AL/BT2_dom"/>
</dbReference>
<gene>
    <name evidence="3" type="ORF">Hsar01_02423</name>
</gene>
<protein>
    <recommendedName>
        <fullName evidence="2">3-keto-alpha-glucoside-1,2-lyase/3-keto-2-hydroxy-glucal hydratase domain-containing protein</fullName>
    </recommendedName>
</protein>
<dbReference type="EMBL" id="BAABRI010000012">
    <property type="protein sequence ID" value="GAA5483194.1"/>
    <property type="molecule type" value="Genomic_DNA"/>
</dbReference>
<feature type="domain" description="3-keto-alpha-glucoside-1,2-lyase/3-keto-2-hydroxy-glucal hydratase" evidence="2">
    <location>
        <begin position="213"/>
        <end position="410"/>
    </location>
</feature>
<evidence type="ECO:0000313" key="3">
    <source>
        <dbReference type="EMBL" id="GAA5483194.1"/>
    </source>
</evidence>
<sequence>MKSIATLACALPLAASAELRSLSLFDGEDLAAWIGDGYVVEDGTLVCTPEGRNLVTRSIFANYAFDFEFKLPPGGNNGIGILYPGEGDAAYTGIEVQILDNGAEQYADLLPAQYHGSLYKLAAAKEAPLKPTGEWNQERIVVNGSQVQVTLNGELINQADLDELNRRFPDHAGARHRAGHLALCGHGDPVAFRNLRIAEMPPAANDAGAAAAGFVRIFDGESLDGWRAAPGDEGHWVPLNGILKYDGRSESKDKDLWSEKEYGDFTLAFDWRWSAPGPVMKRPVIGVDGRETGKQVEVQELDSGIYLRGSSKSQVNLWNWPCGSGEVYGYRTDPDQPAEVVAGVTPRAKADKPVGEWNRMLITMKGDRLSVSLNGLEVIREATLPGVARKGRIALQHHGTPIDFANLWIKEL</sequence>
<name>A0ABP9UT35_9BACT</name>
<reference evidence="3 4" key="1">
    <citation type="submission" date="2024-02" db="EMBL/GenBank/DDBJ databases">
        <title>Haloferula sargassicola NBRC 104335.</title>
        <authorList>
            <person name="Ichikawa N."/>
            <person name="Katano-Makiyama Y."/>
            <person name="Hidaka K."/>
        </authorList>
    </citation>
    <scope>NUCLEOTIDE SEQUENCE [LARGE SCALE GENOMIC DNA]</scope>
    <source>
        <strain evidence="3 4">NBRC 104335</strain>
    </source>
</reference>
<dbReference type="Proteomes" id="UP001476282">
    <property type="component" value="Unassembled WGS sequence"/>
</dbReference>
<feature type="chain" id="PRO_5047086182" description="3-keto-alpha-glucoside-1,2-lyase/3-keto-2-hydroxy-glucal hydratase domain-containing protein" evidence="1">
    <location>
        <begin position="18"/>
        <end position="412"/>
    </location>
</feature>
<evidence type="ECO:0000259" key="2">
    <source>
        <dbReference type="Pfam" id="PF06439"/>
    </source>
</evidence>
<proteinExistence type="predicted"/>
<accession>A0ABP9UT35</accession>
<dbReference type="Pfam" id="PF06439">
    <property type="entry name" value="3keto-disac_hyd"/>
    <property type="match status" value="2"/>
</dbReference>
<comment type="caution">
    <text evidence="3">The sequence shown here is derived from an EMBL/GenBank/DDBJ whole genome shotgun (WGS) entry which is preliminary data.</text>
</comment>
<keyword evidence="4" id="KW-1185">Reference proteome</keyword>
<dbReference type="RefSeq" id="WP_353567314.1">
    <property type="nucleotide sequence ID" value="NZ_BAABRI010000012.1"/>
</dbReference>
<organism evidence="3 4">
    <name type="scientific">Haloferula sargassicola</name>
    <dbReference type="NCBI Taxonomy" id="490096"/>
    <lineage>
        <taxon>Bacteria</taxon>
        <taxon>Pseudomonadati</taxon>
        <taxon>Verrucomicrobiota</taxon>
        <taxon>Verrucomicrobiia</taxon>
        <taxon>Verrucomicrobiales</taxon>
        <taxon>Verrucomicrobiaceae</taxon>
        <taxon>Haloferula</taxon>
    </lineage>
</organism>
<feature type="signal peptide" evidence="1">
    <location>
        <begin position="1"/>
        <end position="17"/>
    </location>
</feature>
<evidence type="ECO:0000313" key="4">
    <source>
        <dbReference type="Proteomes" id="UP001476282"/>
    </source>
</evidence>
<keyword evidence="1" id="KW-0732">Signal</keyword>
<feature type="domain" description="3-keto-alpha-glucoside-1,2-lyase/3-keto-2-hydroxy-glucal hydratase" evidence="2">
    <location>
        <begin position="23"/>
        <end position="197"/>
    </location>
</feature>
<evidence type="ECO:0000256" key="1">
    <source>
        <dbReference type="SAM" id="SignalP"/>
    </source>
</evidence>